<dbReference type="Gene3D" id="3.30.360.10">
    <property type="entry name" value="Dihydrodipicolinate Reductase, domain 2"/>
    <property type="match status" value="1"/>
</dbReference>
<dbReference type="Pfam" id="PF22725">
    <property type="entry name" value="GFO_IDH_MocA_C3"/>
    <property type="match status" value="1"/>
</dbReference>
<dbReference type="InterPro" id="IPR000683">
    <property type="entry name" value="Gfo/Idh/MocA-like_OxRdtase_N"/>
</dbReference>
<dbReference type="PANTHER" id="PTHR42840:SF3">
    <property type="entry name" value="BINDING ROSSMANN FOLD OXIDOREDUCTASE, PUTATIVE (AFU_ORTHOLOGUE AFUA_2G10240)-RELATED"/>
    <property type="match status" value="1"/>
</dbReference>
<protein>
    <submittedName>
        <fullName evidence="5">Oxidoreductase domain protein</fullName>
    </submittedName>
</protein>
<evidence type="ECO:0000256" key="2">
    <source>
        <dbReference type="ARBA" id="ARBA00023002"/>
    </source>
</evidence>
<name>A8F774_PSELT</name>
<gene>
    <name evidence="5" type="ordered locus">Tlet_1452</name>
</gene>
<keyword evidence="2" id="KW-0560">Oxidoreductase</keyword>
<dbReference type="InterPro" id="IPR036291">
    <property type="entry name" value="NAD(P)-bd_dom_sf"/>
</dbReference>
<dbReference type="RefSeq" id="WP_012003484.1">
    <property type="nucleotide sequence ID" value="NC_009828.1"/>
</dbReference>
<dbReference type="Proteomes" id="UP000002016">
    <property type="component" value="Chromosome"/>
</dbReference>
<dbReference type="Pfam" id="PF01408">
    <property type="entry name" value="GFO_IDH_MocA"/>
    <property type="match status" value="1"/>
</dbReference>
<dbReference type="Gene3D" id="3.40.50.720">
    <property type="entry name" value="NAD(P)-binding Rossmann-like Domain"/>
    <property type="match status" value="1"/>
</dbReference>
<proteinExistence type="inferred from homology"/>
<accession>A8F774</accession>
<keyword evidence="6" id="KW-1185">Reference proteome</keyword>
<feature type="domain" description="Gfo/Idh/MocA-like oxidoreductase N-terminal" evidence="3">
    <location>
        <begin position="4"/>
        <end position="99"/>
    </location>
</feature>
<evidence type="ECO:0000313" key="6">
    <source>
        <dbReference type="Proteomes" id="UP000002016"/>
    </source>
</evidence>
<evidence type="ECO:0000256" key="1">
    <source>
        <dbReference type="ARBA" id="ARBA00010928"/>
    </source>
</evidence>
<comment type="similarity">
    <text evidence="1">Belongs to the Gfo/Idh/MocA family.</text>
</comment>
<dbReference type="PANTHER" id="PTHR42840">
    <property type="entry name" value="NAD(P)-BINDING ROSSMANN-FOLD SUPERFAMILY PROTEIN-RELATED"/>
    <property type="match status" value="1"/>
</dbReference>
<feature type="domain" description="GFO/IDH/MocA-like oxidoreductase" evidence="4">
    <location>
        <begin position="157"/>
        <end position="298"/>
    </location>
</feature>
<dbReference type="InterPro" id="IPR055170">
    <property type="entry name" value="GFO_IDH_MocA-like_dom"/>
</dbReference>
<evidence type="ECO:0000259" key="3">
    <source>
        <dbReference type="Pfam" id="PF01408"/>
    </source>
</evidence>
<dbReference type="HOGENOM" id="CLU_023194_5_0_0"/>
<reference evidence="5 6" key="2">
    <citation type="journal article" date="2009" name="Proc. Natl. Acad. Sci. U.S.A.">
        <title>On the chimeric nature, thermophilic origin, and phylogenetic placement of the Thermotogales.</title>
        <authorList>
            <person name="Zhaxybayeva O."/>
            <person name="Swithers K.S."/>
            <person name="Lapierre P."/>
            <person name="Fournier G.P."/>
            <person name="Bickhart D.M."/>
            <person name="DeBoy R.T."/>
            <person name="Nelson K.E."/>
            <person name="Nesbo C.L."/>
            <person name="Doolittle W.F."/>
            <person name="Gogarten J.P."/>
            <person name="Noll K.M."/>
        </authorList>
    </citation>
    <scope>NUCLEOTIDE SEQUENCE [LARGE SCALE GENOMIC DNA]</scope>
    <source>
        <strain evidence="6">ATCC BAA-301 / DSM 14385 / NBRC 107922 / TMO</strain>
    </source>
</reference>
<dbReference type="KEGG" id="tle:Tlet_1452"/>
<dbReference type="SUPFAM" id="SSF55347">
    <property type="entry name" value="Glyceraldehyde-3-phosphate dehydrogenase-like, C-terminal domain"/>
    <property type="match status" value="1"/>
</dbReference>
<dbReference type="STRING" id="416591.Tlet_1452"/>
<evidence type="ECO:0000313" key="5">
    <source>
        <dbReference type="EMBL" id="ABV34008.1"/>
    </source>
</evidence>
<dbReference type="GO" id="GO:0016491">
    <property type="term" value="F:oxidoreductase activity"/>
    <property type="evidence" value="ECO:0007669"/>
    <property type="project" value="UniProtKB-KW"/>
</dbReference>
<dbReference type="EMBL" id="CP000812">
    <property type="protein sequence ID" value="ABV34008.1"/>
    <property type="molecule type" value="Genomic_DNA"/>
</dbReference>
<reference evidence="5 6" key="1">
    <citation type="submission" date="2007-08" db="EMBL/GenBank/DDBJ databases">
        <title>Complete sequence of Thermotoga lettingae TMO.</title>
        <authorList>
            <consortium name="US DOE Joint Genome Institute"/>
            <person name="Copeland A."/>
            <person name="Lucas S."/>
            <person name="Lapidus A."/>
            <person name="Barry K."/>
            <person name="Glavina del Rio T."/>
            <person name="Dalin E."/>
            <person name="Tice H."/>
            <person name="Pitluck S."/>
            <person name="Foster B."/>
            <person name="Bruce D."/>
            <person name="Schmutz J."/>
            <person name="Larimer F."/>
            <person name="Land M."/>
            <person name="Hauser L."/>
            <person name="Kyrpides N."/>
            <person name="Mikhailova N."/>
            <person name="Nelson K."/>
            <person name="Gogarten J.P."/>
            <person name="Noll K."/>
            <person name="Richardson P."/>
        </authorList>
    </citation>
    <scope>NUCLEOTIDE SEQUENCE [LARGE SCALE GENOMIC DNA]</scope>
    <source>
        <strain evidence="6">ATCC BAA-301 / DSM 14385 / NBRC 107922 / TMO</strain>
    </source>
</reference>
<dbReference type="SUPFAM" id="SSF51735">
    <property type="entry name" value="NAD(P)-binding Rossmann-fold domains"/>
    <property type="match status" value="1"/>
</dbReference>
<evidence type="ECO:0000259" key="4">
    <source>
        <dbReference type="Pfam" id="PF22725"/>
    </source>
</evidence>
<dbReference type="AlphaFoldDB" id="A8F774"/>
<organism evidence="5 6">
    <name type="scientific">Pseudothermotoga lettingae (strain ATCC BAA-301 / DSM 14385 / NBRC 107922 / TMO)</name>
    <name type="common">Thermotoga lettingae</name>
    <dbReference type="NCBI Taxonomy" id="416591"/>
    <lineage>
        <taxon>Bacteria</taxon>
        <taxon>Thermotogati</taxon>
        <taxon>Thermotogota</taxon>
        <taxon>Thermotogae</taxon>
        <taxon>Thermotogales</taxon>
        <taxon>Thermotogaceae</taxon>
        <taxon>Pseudothermotoga</taxon>
    </lineage>
</organism>
<dbReference type="OrthoDB" id="40945at2"/>
<dbReference type="GO" id="GO:0000166">
    <property type="term" value="F:nucleotide binding"/>
    <property type="evidence" value="ECO:0007669"/>
    <property type="project" value="InterPro"/>
</dbReference>
<sequence length="393" mass="43957">MSKIRVGIVGAGFIAKIHMDAFKENYPYFEVVGVCASKKENAERFARNYDIPVIFNNFEQLCESDQIDVVDICAPTNLHDLITLKACECKKHVICEKPLLGYHGEDKPDVERVGTEISKTEMYRKVMEKVRFLEQKIVSAGIKFMYAENWVYAPAVQKMKKLLRTSSGVVFELRAECSHSGSQASYSREWRTSGGGSLMRLGSHPVAAVLHLKAFEGIVRDGVSIKPVAVTAQTGFLTKMSALEGKDCYVVRGWEDVEDWSIVIIDFEDGSKATVFSTDVSLGGIKNRIELYGSNAMITANITPNNSMIAFAPGENVWKEEYIAEKLETKSGYSFPSFDEFWTRGFPQEMRDFALSIIEDKKPASDYELAKQTVQIIYAAYLSAESGKKVELG</sequence>
<dbReference type="eggNOG" id="COG0673">
    <property type="taxonomic scope" value="Bacteria"/>
</dbReference>